<organism evidence="2 3">
    <name type="scientific">Virgibacillus necropolis</name>
    <dbReference type="NCBI Taxonomy" id="163877"/>
    <lineage>
        <taxon>Bacteria</taxon>
        <taxon>Bacillati</taxon>
        <taxon>Bacillota</taxon>
        <taxon>Bacilli</taxon>
        <taxon>Bacillales</taxon>
        <taxon>Bacillaceae</taxon>
        <taxon>Virgibacillus</taxon>
    </lineage>
</organism>
<dbReference type="RefSeq" id="WP_089530713.1">
    <property type="nucleotide sequence ID" value="NZ_CP022437.1"/>
</dbReference>
<gene>
    <name evidence="2" type="ORF">CFK40_03540</name>
</gene>
<dbReference type="EMBL" id="CP022437">
    <property type="protein sequence ID" value="ASN04143.1"/>
    <property type="molecule type" value="Genomic_DNA"/>
</dbReference>
<proteinExistence type="predicted"/>
<feature type="signal peptide" evidence="1">
    <location>
        <begin position="1"/>
        <end position="24"/>
    </location>
</feature>
<protein>
    <submittedName>
        <fullName evidence="2">Uncharacterized protein</fullName>
    </submittedName>
</protein>
<feature type="chain" id="PRO_5013370325" evidence="1">
    <location>
        <begin position="25"/>
        <end position="146"/>
    </location>
</feature>
<accession>A0A221M920</accession>
<evidence type="ECO:0000256" key="1">
    <source>
        <dbReference type="SAM" id="SignalP"/>
    </source>
</evidence>
<evidence type="ECO:0000313" key="3">
    <source>
        <dbReference type="Proteomes" id="UP000204391"/>
    </source>
</evidence>
<reference evidence="2 3" key="1">
    <citation type="journal article" date="2003" name="Int. J. Syst. Evol. Microbiol.">
        <title>Virgibacillus carmonensis sp. nov., Virgibacillus necropolis sp. nov. and Virgibacillus picturae sp. nov., three novel species isolated from deteriorated mural paintings, transfer of the species of the genus salibacillus to Virgibacillus, as Virgibacillus marismortui comb. nov. and Virgibacillus salexigens comb. nov., and emended description of the genus Virgibacillus.</title>
        <authorList>
            <person name="Heyrman J."/>
            <person name="Logan N.A."/>
            <person name="Busse H.J."/>
            <person name="Balcaen A."/>
            <person name="Lebbe L."/>
            <person name="Rodriguez-Diaz M."/>
            <person name="Swings J."/>
            <person name="De Vos P."/>
        </authorList>
    </citation>
    <scope>NUCLEOTIDE SEQUENCE [LARGE SCALE GENOMIC DNA]</scope>
    <source>
        <strain evidence="2 3">LMG 19488</strain>
    </source>
</reference>
<name>A0A221M920_9BACI</name>
<dbReference type="Proteomes" id="UP000204391">
    <property type="component" value="Chromosome"/>
</dbReference>
<dbReference type="KEGG" id="vne:CFK40_03540"/>
<keyword evidence="3" id="KW-1185">Reference proteome</keyword>
<dbReference type="AlphaFoldDB" id="A0A221M920"/>
<evidence type="ECO:0000313" key="2">
    <source>
        <dbReference type="EMBL" id="ASN04143.1"/>
    </source>
</evidence>
<sequence>MKKIFGIVIAIVMLLMVIPSNASACSSYIDCDGNDGPERIVLGSYTLTEQQTSQLATNMKILSGASATITNAAASYAGETILRRYGYSFGPYGTIAALAASLSGIAVADSAVIFAGENGYRIRVTMTDYKNYHTSYSTQVDYTIVF</sequence>
<keyword evidence="1" id="KW-0732">Signal</keyword>
<dbReference type="OrthoDB" id="9554136at2"/>